<dbReference type="EMBL" id="JBHEZX010000004">
    <property type="protein sequence ID" value="MFC1409613.1"/>
    <property type="molecule type" value="Genomic_DNA"/>
</dbReference>
<dbReference type="InterPro" id="IPR029010">
    <property type="entry name" value="ThuA-like"/>
</dbReference>
<dbReference type="InterPro" id="IPR029062">
    <property type="entry name" value="Class_I_gatase-like"/>
</dbReference>
<name>A0ABV6V7E2_9ACTN</name>
<dbReference type="Pfam" id="PF06283">
    <property type="entry name" value="ThuA"/>
    <property type="match status" value="1"/>
</dbReference>
<accession>A0ABV6V7E2</accession>
<evidence type="ECO:0000313" key="1">
    <source>
        <dbReference type="EMBL" id="MFC1409613.1"/>
    </source>
</evidence>
<sequence length="211" mass="22938">MRGGWEGHAPVRCTEIFLPALTGAGFAVTVSEDLDVYRDRELLAGTDLIVQCWSIGTLTPEQSEGLVAAVHAGTGFAGWHGGLVGTFTDSTDYLRMVGGLFLHHPDEHISYGVRIEPEQADHPVVAGLSDFTVHTEQYWMLTDAHNTTLASTVIEPGRSGQGEAAVRMPVVWTREWGRGRVFFSAIGHSPSDLLTPTVRTLTTRGLLWAAR</sequence>
<evidence type="ECO:0000313" key="2">
    <source>
        <dbReference type="Proteomes" id="UP001592582"/>
    </source>
</evidence>
<protein>
    <submittedName>
        <fullName evidence="1">ThuA domain-containing protein</fullName>
    </submittedName>
</protein>
<keyword evidence="2" id="KW-1185">Reference proteome</keyword>
<dbReference type="SUPFAM" id="SSF52317">
    <property type="entry name" value="Class I glutamine amidotransferase-like"/>
    <property type="match status" value="1"/>
</dbReference>
<dbReference type="Gene3D" id="3.40.50.880">
    <property type="match status" value="1"/>
</dbReference>
<comment type="caution">
    <text evidence="1">The sequence shown here is derived from an EMBL/GenBank/DDBJ whole genome shotgun (WGS) entry which is preliminary data.</text>
</comment>
<dbReference type="PANTHER" id="PTHR40469">
    <property type="entry name" value="SECRETED GLYCOSYL HYDROLASE"/>
    <property type="match status" value="1"/>
</dbReference>
<dbReference type="PANTHER" id="PTHR40469:SF2">
    <property type="entry name" value="GALACTOSE-BINDING DOMAIN-LIKE SUPERFAMILY PROTEIN"/>
    <property type="match status" value="1"/>
</dbReference>
<proteinExistence type="predicted"/>
<reference evidence="1 2" key="1">
    <citation type="submission" date="2024-09" db="EMBL/GenBank/DDBJ databases">
        <authorList>
            <person name="Lee S.D."/>
        </authorList>
    </citation>
    <scope>NUCLEOTIDE SEQUENCE [LARGE SCALE GENOMIC DNA]</scope>
    <source>
        <strain evidence="1 2">N1-1</strain>
    </source>
</reference>
<organism evidence="1 2">
    <name type="scientific">Streptacidiphilus alkalitolerans</name>
    <dbReference type="NCBI Taxonomy" id="3342712"/>
    <lineage>
        <taxon>Bacteria</taxon>
        <taxon>Bacillati</taxon>
        <taxon>Actinomycetota</taxon>
        <taxon>Actinomycetes</taxon>
        <taxon>Kitasatosporales</taxon>
        <taxon>Streptomycetaceae</taxon>
        <taxon>Streptacidiphilus</taxon>
    </lineage>
</organism>
<gene>
    <name evidence="1" type="ORF">ACEZDG_09985</name>
</gene>
<dbReference type="Proteomes" id="UP001592582">
    <property type="component" value="Unassembled WGS sequence"/>
</dbReference>